<name>A0A4C1W458_EUMVA</name>
<gene>
    <name evidence="1" type="ORF">EVAR_31745_1</name>
</gene>
<dbReference type="Proteomes" id="UP000299102">
    <property type="component" value="Unassembled WGS sequence"/>
</dbReference>
<dbReference type="AlphaFoldDB" id="A0A4C1W458"/>
<comment type="caution">
    <text evidence="1">The sequence shown here is derived from an EMBL/GenBank/DDBJ whole genome shotgun (WGS) entry which is preliminary data.</text>
</comment>
<proteinExistence type="predicted"/>
<accession>A0A4C1W458</accession>
<organism evidence="1 2">
    <name type="scientific">Eumeta variegata</name>
    <name type="common">Bagworm moth</name>
    <name type="synonym">Eumeta japonica</name>
    <dbReference type="NCBI Taxonomy" id="151549"/>
    <lineage>
        <taxon>Eukaryota</taxon>
        <taxon>Metazoa</taxon>
        <taxon>Ecdysozoa</taxon>
        <taxon>Arthropoda</taxon>
        <taxon>Hexapoda</taxon>
        <taxon>Insecta</taxon>
        <taxon>Pterygota</taxon>
        <taxon>Neoptera</taxon>
        <taxon>Endopterygota</taxon>
        <taxon>Lepidoptera</taxon>
        <taxon>Glossata</taxon>
        <taxon>Ditrysia</taxon>
        <taxon>Tineoidea</taxon>
        <taxon>Psychidae</taxon>
        <taxon>Oiketicinae</taxon>
        <taxon>Eumeta</taxon>
    </lineage>
</organism>
<dbReference type="EMBL" id="BGZK01000473">
    <property type="protein sequence ID" value="GBP45841.1"/>
    <property type="molecule type" value="Genomic_DNA"/>
</dbReference>
<sequence>MIKSTAAVSGPVRPAQYHTLTEYRRKLTVSAVAFRPRSALAGMLRRHIAAKKKEFWLIYMQHLIKAQTLNDIGDKISRRNGLNFRPVFVSACPSALAARAQPQDFYLNWETRHAGGRLATSSREVAFGVDVARTARPARVAGLLFNGALGGDRPRRGVRGPRPPPPLAP</sequence>
<reference evidence="1 2" key="1">
    <citation type="journal article" date="2019" name="Commun. Biol.">
        <title>The bagworm genome reveals a unique fibroin gene that provides high tensile strength.</title>
        <authorList>
            <person name="Kono N."/>
            <person name="Nakamura H."/>
            <person name="Ohtoshi R."/>
            <person name="Tomita M."/>
            <person name="Numata K."/>
            <person name="Arakawa K."/>
        </authorList>
    </citation>
    <scope>NUCLEOTIDE SEQUENCE [LARGE SCALE GENOMIC DNA]</scope>
</reference>
<protein>
    <submittedName>
        <fullName evidence="1">Uncharacterized protein</fullName>
    </submittedName>
</protein>
<evidence type="ECO:0000313" key="2">
    <source>
        <dbReference type="Proteomes" id="UP000299102"/>
    </source>
</evidence>
<evidence type="ECO:0000313" key="1">
    <source>
        <dbReference type="EMBL" id="GBP45841.1"/>
    </source>
</evidence>
<keyword evidence="2" id="KW-1185">Reference proteome</keyword>